<name>A0A0R3THA4_RODNA</name>
<dbReference type="EMBL" id="UZAE01007034">
    <property type="protein sequence ID" value="VDO02301.1"/>
    <property type="molecule type" value="Genomic_DNA"/>
</dbReference>
<keyword evidence="2" id="KW-1185">Reference proteome</keyword>
<organism evidence="3">
    <name type="scientific">Rodentolepis nana</name>
    <name type="common">Dwarf tapeworm</name>
    <name type="synonym">Hymenolepis nana</name>
    <dbReference type="NCBI Taxonomy" id="102285"/>
    <lineage>
        <taxon>Eukaryota</taxon>
        <taxon>Metazoa</taxon>
        <taxon>Spiralia</taxon>
        <taxon>Lophotrochozoa</taxon>
        <taxon>Platyhelminthes</taxon>
        <taxon>Cestoda</taxon>
        <taxon>Eucestoda</taxon>
        <taxon>Cyclophyllidea</taxon>
        <taxon>Hymenolepididae</taxon>
        <taxon>Rodentolepis</taxon>
    </lineage>
</organism>
<reference evidence="1 2" key="2">
    <citation type="submission" date="2018-11" db="EMBL/GenBank/DDBJ databases">
        <authorList>
            <consortium name="Pathogen Informatics"/>
        </authorList>
    </citation>
    <scope>NUCLEOTIDE SEQUENCE [LARGE SCALE GENOMIC DNA]</scope>
</reference>
<protein>
    <submittedName>
        <fullName evidence="3">Ovule protein</fullName>
    </submittedName>
</protein>
<gene>
    <name evidence="1" type="ORF">HNAJ_LOCUS6441</name>
</gene>
<evidence type="ECO:0000313" key="2">
    <source>
        <dbReference type="Proteomes" id="UP000278807"/>
    </source>
</evidence>
<dbReference type="WBParaSite" id="HNAJ_0000644501-mRNA-1">
    <property type="protein sequence ID" value="HNAJ_0000644501-mRNA-1"/>
    <property type="gene ID" value="HNAJ_0000644501"/>
</dbReference>
<dbReference type="Proteomes" id="UP000278807">
    <property type="component" value="Unassembled WGS sequence"/>
</dbReference>
<evidence type="ECO:0000313" key="1">
    <source>
        <dbReference type="EMBL" id="VDO02301.1"/>
    </source>
</evidence>
<evidence type="ECO:0000313" key="3">
    <source>
        <dbReference type="WBParaSite" id="HNAJ_0000644501-mRNA-1"/>
    </source>
</evidence>
<dbReference type="AlphaFoldDB" id="A0A0R3THA4"/>
<sequence length="124" mass="13758">MEPTITVPCHKFSPEFRLGFSTNPLLLAIHSNIIATMLSKSYLFLLVLSKVCGVLSTTLTVQSCLSCKKIEVRIESTSNHSNANHFLCLVHSRCPKSGPCLIWAIPVDLSVHQLPPLKRTVLFQ</sequence>
<proteinExistence type="predicted"/>
<accession>A0A0R3THA4</accession>
<reference evidence="3" key="1">
    <citation type="submission" date="2017-02" db="UniProtKB">
        <authorList>
            <consortium name="WormBaseParasite"/>
        </authorList>
    </citation>
    <scope>IDENTIFICATION</scope>
</reference>